<keyword evidence="5 6" id="KW-0066">ATP synthesis</keyword>
<evidence type="ECO:0000256" key="5">
    <source>
        <dbReference type="ARBA" id="ARBA00023310"/>
    </source>
</evidence>
<proteinExistence type="inferred from homology"/>
<gene>
    <name evidence="7" type="primary">ahaC</name>
    <name evidence="6" type="synonym">atpC</name>
    <name evidence="7" type="ORF">EYQ70_00530</name>
</gene>
<evidence type="ECO:0000313" key="8">
    <source>
        <dbReference type="Proteomes" id="UP000585802"/>
    </source>
</evidence>
<dbReference type="AlphaFoldDB" id="A0A7J4GVE8"/>
<comment type="caution">
    <text evidence="7">The sequence shown here is derived from an EMBL/GenBank/DDBJ whole genome shotgun (WGS) entry which is preliminary data.</text>
</comment>
<protein>
    <recommendedName>
        <fullName evidence="6">A-type ATP synthase subunit C</fullName>
    </recommendedName>
</protein>
<keyword evidence="2 6" id="KW-0813">Transport</keyword>
<dbReference type="InterPro" id="IPR050873">
    <property type="entry name" value="V-ATPase_V0D/AC39_subunit"/>
</dbReference>
<dbReference type="GO" id="GO:0005524">
    <property type="term" value="F:ATP binding"/>
    <property type="evidence" value="ECO:0007669"/>
    <property type="project" value="UniProtKB-UniRule"/>
</dbReference>
<reference evidence="8" key="1">
    <citation type="journal article" date="2019" name="bioRxiv">
        <title>Genome diversification in globally distributed novel marine Proteobacteria is linked to environmental adaptation.</title>
        <authorList>
            <person name="Zhou Z."/>
            <person name="Tran P.Q."/>
            <person name="Kieft K."/>
            <person name="Anantharaman K."/>
        </authorList>
    </citation>
    <scope>NUCLEOTIDE SEQUENCE [LARGE SCALE GENOMIC DNA]</scope>
</reference>
<keyword evidence="4 6" id="KW-0406">Ion transport</keyword>
<evidence type="ECO:0000256" key="1">
    <source>
        <dbReference type="ARBA" id="ARBA00006709"/>
    </source>
</evidence>
<dbReference type="GO" id="GO:0005886">
    <property type="term" value="C:plasma membrane"/>
    <property type="evidence" value="ECO:0007669"/>
    <property type="project" value="UniProtKB-SubCell"/>
</dbReference>
<dbReference type="InterPro" id="IPR036079">
    <property type="entry name" value="ATPase_csu/dsu_sf"/>
</dbReference>
<dbReference type="EMBL" id="DUCX01000010">
    <property type="protein sequence ID" value="HIF36901.1"/>
    <property type="molecule type" value="Genomic_DNA"/>
</dbReference>
<comment type="subcellular location">
    <subcellularLocation>
        <location evidence="6">Cell membrane</location>
        <topology evidence="6">Peripheral membrane protein</topology>
    </subcellularLocation>
</comment>
<keyword evidence="6" id="KW-1003">Cell membrane</keyword>
<dbReference type="Proteomes" id="UP000585802">
    <property type="component" value="Unassembled WGS sequence"/>
</dbReference>
<dbReference type="SUPFAM" id="SSF103486">
    <property type="entry name" value="V-type ATP synthase subunit C"/>
    <property type="match status" value="1"/>
</dbReference>
<dbReference type="Gene3D" id="1.20.1690.10">
    <property type="entry name" value="V-type ATP synthase subunit C domain"/>
    <property type="match status" value="2"/>
</dbReference>
<dbReference type="InterPro" id="IPR035067">
    <property type="entry name" value="V-type_ATPase_csu/dsu"/>
</dbReference>
<dbReference type="Gene3D" id="1.10.132.50">
    <property type="entry name" value="ATP synthase (C/AC39) subunit, domain 3"/>
    <property type="match status" value="1"/>
</dbReference>
<evidence type="ECO:0000256" key="4">
    <source>
        <dbReference type="ARBA" id="ARBA00023065"/>
    </source>
</evidence>
<dbReference type="PANTHER" id="PTHR38682">
    <property type="entry name" value="V-TYPE ATP SYNTHASE SUBUNIT C"/>
    <property type="match status" value="1"/>
</dbReference>
<comment type="similarity">
    <text evidence="1 6">Belongs to the V-ATPase V0D/AC39 subunit family.</text>
</comment>
<dbReference type="GO" id="GO:0042777">
    <property type="term" value="P:proton motive force-driven plasma membrane ATP synthesis"/>
    <property type="evidence" value="ECO:0007669"/>
    <property type="project" value="UniProtKB-UniRule"/>
</dbReference>
<name>A0A7J4GVE8_9ARCH</name>
<dbReference type="Pfam" id="PF01992">
    <property type="entry name" value="vATP-synt_AC39"/>
    <property type="match status" value="1"/>
</dbReference>
<dbReference type="InterPro" id="IPR014272">
    <property type="entry name" value="ATPase_V0-cplx_csu"/>
</dbReference>
<evidence type="ECO:0000256" key="2">
    <source>
        <dbReference type="ARBA" id="ARBA00022448"/>
    </source>
</evidence>
<accession>A0A7J4GVE8</accession>
<keyword evidence="6" id="KW-0472">Membrane</keyword>
<dbReference type="NCBIfam" id="TIGR02923">
    <property type="entry name" value="AhaC"/>
    <property type="match status" value="1"/>
</dbReference>
<keyword evidence="3 6" id="KW-0375">Hydrogen ion transport</keyword>
<dbReference type="PANTHER" id="PTHR38682:SF1">
    <property type="entry name" value="V-TYPE ATP SYNTHASE SUBUNIT C"/>
    <property type="match status" value="1"/>
</dbReference>
<dbReference type="GO" id="GO:0033179">
    <property type="term" value="C:proton-transporting V-type ATPase, V0 domain"/>
    <property type="evidence" value="ECO:0007669"/>
    <property type="project" value="InterPro"/>
</dbReference>
<sequence>MSNYAYAATRVRARRSRLLGSESYAQLLNMEFSEIARYIQDLEYRREIDKYGATLRGADLLEAALLDNRSTEIGEVIGFCTGDLRMGVAAYAERYNVRAIKVLLRGIFDEVNSEELLKQVSPMSDNQLDLYTQIAASENIEGAVEQLEGTKYYELLQEALENRKSDSLQPLEDALDKAYYQDLVSSLPSSGAADRIYRGFVQIQIDVANLKTVMRLRHRGLGGHGELLISGGNIDETLLTATTNVSDIVPILEGTAYQEVLQPIFENFEDNGLNKAIQALENHVSITSRRYSYLYPLSILPILDYLLRKEKEVRNLRTIVRGKDLKLSNERIKEIMVV</sequence>
<organism evidence="7 8">
    <name type="scientific">Marine Group III euryarchaeote</name>
    <dbReference type="NCBI Taxonomy" id="2173149"/>
    <lineage>
        <taxon>Archaea</taxon>
        <taxon>Methanobacteriati</taxon>
        <taxon>Thermoplasmatota</taxon>
        <taxon>Thermoplasmata</taxon>
        <taxon>Candidatus Thermoprofundales</taxon>
    </lineage>
</organism>
<dbReference type="GO" id="GO:0046961">
    <property type="term" value="F:proton-transporting ATPase activity, rotational mechanism"/>
    <property type="evidence" value="ECO:0007669"/>
    <property type="project" value="InterPro"/>
</dbReference>
<comment type="function">
    <text evidence="6">Component of the A-type ATP synthase that produces ATP from ADP in the presence of a proton gradient across the membrane.</text>
</comment>
<evidence type="ECO:0000313" key="7">
    <source>
        <dbReference type="EMBL" id="HIF36901.1"/>
    </source>
</evidence>
<dbReference type="GO" id="GO:0046933">
    <property type="term" value="F:proton-transporting ATP synthase activity, rotational mechanism"/>
    <property type="evidence" value="ECO:0007669"/>
    <property type="project" value="UniProtKB-UniRule"/>
</dbReference>
<dbReference type="InterPro" id="IPR002843">
    <property type="entry name" value="ATPase_V0-cplx_csu/dsu"/>
</dbReference>
<evidence type="ECO:0000256" key="3">
    <source>
        <dbReference type="ARBA" id="ARBA00022781"/>
    </source>
</evidence>
<evidence type="ECO:0000256" key="6">
    <source>
        <dbReference type="HAMAP-Rule" id="MF_00314"/>
    </source>
</evidence>
<comment type="subunit">
    <text evidence="6">Has multiple subunits with at least A(3), B(3), C, D, E, F, H, I and proteolipid K(x).</text>
</comment>
<dbReference type="HAMAP" id="MF_00314">
    <property type="entry name" value="ATP_synth_C_arch"/>
    <property type="match status" value="1"/>
</dbReference>
<dbReference type="InterPro" id="IPR044911">
    <property type="entry name" value="V-type_ATPase_csu/dsu_dom_3"/>
</dbReference>